<keyword evidence="6 10" id="KW-0533">Nickel</keyword>
<keyword evidence="10" id="KW-0408">Iron</keyword>
<dbReference type="PANTHER" id="PTHR42958">
    <property type="entry name" value="HYDROGENASE-2 LARGE CHAIN"/>
    <property type="match status" value="1"/>
</dbReference>
<feature type="binding site" evidence="10">
    <location>
        <position position="64"/>
    </location>
    <ligand>
        <name>Ni(2+)</name>
        <dbReference type="ChEBI" id="CHEBI:49786"/>
    </ligand>
</feature>
<dbReference type="GO" id="GO:0008901">
    <property type="term" value="F:ferredoxin hydrogenase activity"/>
    <property type="evidence" value="ECO:0007669"/>
    <property type="project" value="InterPro"/>
</dbReference>
<dbReference type="Gene3D" id="1.10.645.10">
    <property type="entry name" value="Cytochrome-c3 Hydrogenase, chain B"/>
    <property type="match status" value="1"/>
</dbReference>
<evidence type="ECO:0000256" key="2">
    <source>
        <dbReference type="ARBA" id="ARBA00004202"/>
    </source>
</evidence>
<keyword evidence="10" id="KW-0460">Magnesium</keyword>
<evidence type="ECO:0000313" key="13">
    <source>
        <dbReference type="Proteomes" id="UP000252707"/>
    </source>
</evidence>
<comment type="subcellular location">
    <subcellularLocation>
        <location evidence="2">Cell membrane</location>
        <topology evidence="2">Peripheral membrane protein</topology>
    </subcellularLocation>
</comment>
<dbReference type="GO" id="GO:0033748">
    <property type="term" value="F:hydrogenase (acceptor) activity"/>
    <property type="evidence" value="ECO:0007669"/>
    <property type="project" value="UniProtKB-EC"/>
</dbReference>
<dbReference type="PANTHER" id="PTHR42958:SF1">
    <property type="entry name" value="HYDROGENASE-2 LARGE CHAIN"/>
    <property type="match status" value="1"/>
</dbReference>
<evidence type="ECO:0000256" key="7">
    <source>
        <dbReference type="ARBA" id="ARBA00022723"/>
    </source>
</evidence>
<feature type="binding site" evidence="10">
    <location>
        <position position="552"/>
    </location>
    <ligand>
        <name>Mg(2+)</name>
        <dbReference type="ChEBI" id="CHEBI:18420"/>
    </ligand>
</feature>
<accession>A0A369C7U3</accession>
<proteinExistence type="inferred from homology"/>
<comment type="cofactor">
    <cofactor evidence="10">
        <name>Fe cation</name>
        <dbReference type="ChEBI" id="CHEBI:24875"/>
    </cofactor>
</comment>
<dbReference type="EC" id="1.12.99.6" evidence="5"/>
<dbReference type="GO" id="GO:0005886">
    <property type="term" value="C:plasma membrane"/>
    <property type="evidence" value="ECO:0007669"/>
    <property type="project" value="UniProtKB-SubCell"/>
</dbReference>
<dbReference type="Pfam" id="PF00374">
    <property type="entry name" value="NiFeSe_Hases"/>
    <property type="match status" value="1"/>
</dbReference>
<feature type="binding site" evidence="10">
    <location>
        <position position="64"/>
    </location>
    <ligand>
        <name>Fe cation</name>
        <dbReference type="ChEBI" id="CHEBI:24875"/>
    </ligand>
</feature>
<evidence type="ECO:0000256" key="4">
    <source>
        <dbReference type="ARBA" id="ARBA00011771"/>
    </source>
</evidence>
<dbReference type="InterPro" id="IPR001501">
    <property type="entry name" value="Ni-dep_hyd_lsu"/>
</dbReference>
<keyword evidence="8 11" id="KW-0560">Oxidoreductase</keyword>
<feature type="binding site" evidence="10">
    <location>
        <position position="549"/>
    </location>
    <ligand>
        <name>Fe cation</name>
        <dbReference type="ChEBI" id="CHEBI:24875"/>
    </ligand>
</feature>
<dbReference type="AlphaFoldDB" id="A0A369C7U3"/>
<keyword evidence="13" id="KW-1185">Reference proteome</keyword>
<sequence>MTNRIIVDPVTRIEGHLRIDCEINEGKVSKAWASGQMWRGIELILQGRDPRDAWVFAQRICGVCTTVHAITSVRAVENALDLEVPLNAQYIRNMIMAAHALHDHIVHFYHLSALDWVDIVSALDADPKQAAQLAQSLSDWHLNSEQEMRAVQDRLKTFVSSGQLGIFANGYWGHPAMKLPPEVNLLAAAHYLQALEYQRKANKIVTILGSKTPHIQNLAVGGVANAINLDSPSTLGMERLAYIKTLIDEIGAFVRNAYLVDVAAIGALYADWTQYGAGITNYLSVPDMPLDTKGTKFALPGGYVHGGDLASFKAITSYTDSYFEQGVKESVKHAWYEGGKGALHPYDGETIPQYTDFQDEGKYSWVKAPTFYDERAQVGPLANVLAMAAAGHGSTTHWLDYALNLVGTVAGSEIPVSALHSTIGRHAARAVRAAVLYDALNEQWQLLMDNIASGDLDTFNRPVFPKGEIRGFGFHEAPRGVLSHWVVIEDGRIKNYQAVVPTTWNAGPRDENDAIGPYEASLMDNPVADPEKPLEVLRTVHSFDPCLACAVHLVDTENNELIKVRAL</sequence>
<evidence type="ECO:0000313" key="12">
    <source>
        <dbReference type="EMBL" id="RCX29823.1"/>
    </source>
</evidence>
<evidence type="ECO:0000256" key="5">
    <source>
        <dbReference type="ARBA" id="ARBA00012082"/>
    </source>
</evidence>
<feature type="binding site" evidence="10">
    <location>
        <position position="546"/>
    </location>
    <ligand>
        <name>Ni(2+)</name>
        <dbReference type="ChEBI" id="CHEBI:49786"/>
    </ligand>
</feature>
<dbReference type="Proteomes" id="UP000252707">
    <property type="component" value="Unassembled WGS sequence"/>
</dbReference>
<comment type="similarity">
    <text evidence="3 11">Belongs to the [NiFe]/[NiFeSe] hydrogenase large subunit family.</text>
</comment>
<evidence type="ECO:0000256" key="6">
    <source>
        <dbReference type="ARBA" id="ARBA00022596"/>
    </source>
</evidence>
<evidence type="ECO:0000256" key="11">
    <source>
        <dbReference type="RuleBase" id="RU003896"/>
    </source>
</evidence>
<dbReference type="InterPro" id="IPR029014">
    <property type="entry name" value="NiFe-Hase_large"/>
</dbReference>
<evidence type="ECO:0000256" key="3">
    <source>
        <dbReference type="ARBA" id="ARBA00009292"/>
    </source>
</evidence>
<evidence type="ECO:0000256" key="9">
    <source>
        <dbReference type="ARBA" id="ARBA00048757"/>
    </source>
</evidence>
<name>A0A369C7U3_9GAMM</name>
<comment type="cofactor">
    <cofactor evidence="1 10">
        <name>Ni(2+)</name>
        <dbReference type="ChEBI" id="CHEBI:49786"/>
    </cofactor>
</comment>
<dbReference type="OrthoDB" id="9761717at2"/>
<feature type="binding site" evidence="10">
    <location>
        <position position="42"/>
    </location>
    <ligand>
        <name>Mg(2+)</name>
        <dbReference type="ChEBI" id="CHEBI:18420"/>
    </ligand>
</feature>
<comment type="catalytic activity">
    <reaction evidence="9">
        <text>H2 + A = AH2</text>
        <dbReference type="Rhea" id="RHEA:12116"/>
        <dbReference type="ChEBI" id="CHEBI:13193"/>
        <dbReference type="ChEBI" id="CHEBI:17499"/>
        <dbReference type="ChEBI" id="CHEBI:18276"/>
        <dbReference type="EC" id="1.12.99.6"/>
    </reaction>
</comment>
<evidence type="ECO:0000256" key="10">
    <source>
        <dbReference type="PIRSR" id="PIRSR601501-1"/>
    </source>
</evidence>
<evidence type="ECO:0000256" key="1">
    <source>
        <dbReference type="ARBA" id="ARBA00001967"/>
    </source>
</evidence>
<dbReference type="PROSITE" id="PS00508">
    <property type="entry name" value="NI_HGENASE_L_2"/>
    <property type="match status" value="1"/>
</dbReference>
<protein>
    <recommendedName>
        <fullName evidence="5">hydrogenase (acceptor)</fullName>
        <ecNumber evidence="5">1.12.99.6</ecNumber>
    </recommendedName>
</protein>
<feature type="binding site" evidence="10">
    <location>
        <position position="61"/>
    </location>
    <ligand>
        <name>Ni(2+)</name>
        <dbReference type="ChEBI" id="CHEBI:49786"/>
    </ligand>
</feature>
<keyword evidence="7 10" id="KW-0479">Metal-binding</keyword>
<reference evidence="12 13" key="1">
    <citation type="submission" date="2018-07" db="EMBL/GenBank/DDBJ databases">
        <title>Genomic Encyclopedia of Type Strains, Phase IV (KMG-IV): sequencing the most valuable type-strain genomes for metagenomic binning, comparative biology and taxonomic classification.</title>
        <authorList>
            <person name="Goeker M."/>
        </authorList>
    </citation>
    <scope>NUCLEOTIDE SEQUENCE [LARGE SCALE GENOMIC DNA]</scope>
    <source>
        <strain evidence="12 13">DSM 26407</strain>
    </source>
</reference>
<dbReference type="RefSeq" id="WP_114280042.1">
    <property type="nucleotide sequence ID" value="NZ_QPJY01000006.1"/>
</dbReference>
<gene>
    <name evidence="12" type="ORF">DFQ59_10655</name>
</gene>
<comment type="caution">
    <text evidence="12">The sequence shown here is derived from an EMBL/GenBank/DDBJ whole genome shotgun (WGS) entry which is preliminary data.</text>
</comment>
<dbReference type="InterPro" id="IPR050867">
    <property type="entry name" value="NiFe/NiFeSe_hydrgnase_LSU"/>
</dbReference>
<evidence type="ECO:0000256" key="8">
    <source>
        <dbReference type="ARBA" id="ARBA00023002"/>
    </source>
</evidence>
<dbReference type="GO" id="GO:0016151">
    <property type="term" value="F:nickel cation binding"/>
    <property type="evidence" value="ECO:0007669"/>
    <property type="project" value="InterPro"/>
</dbReference>
<dbReference type="InterPro" id="IPR018194">
    <property type="entry name" value="Ni-dep_hyd_lsu_Ni_BS"/>
</dbReference>
<dbReference type="SUPFAM" id="SSF56762">
    <property type="entry name" value="HydB/Nqo4-like"/>
    <property type="match status" value="1"/>
</dbReference>
<dbReference type="FunFam" id="1.10.645.10:FF:000002">
    <property type="entry name" value="Hydrogenase 2 large subunit"/>
    <property type="match status" value="1"/>
</dbReference>
<dbReference type="PROSITE" id="PS00507">
    <property type="entry name" value="NI_HGENASE_L_1"/>
    <property type="match status" value="1"/>
</dbReference>
<dbReference type="EMBL" id="QPJY01000006">
    <property type="protein sequence ID" value="RCX29823.1"/>
    <property type="molecule type" value="Genomic_DNA"/>
</dbReference>
<comment type="subunit">
    <text evidence="4">Heterodimer of a large and a small subunit.</text>
</comment>
<organism evidence="12 13">
    <name type="scientific">Thioalbus denitrificans</name>
    <dbReference type="NCBI Taxonomy" id="547122"/>
    <lineage>
        <taxon>Bacteria</taxon>
        <taxon>Pseudomonadati</taxon>
        <taxon>Pseudomonadota</taxon>
        <taxon>Gammaproteobacteria</taxon>
        <taxon>Chromatiales</taxon>
        <taxon>Ectothiorhodospiraceae</taxon>
        <taxon>Thioalbus</taxon>
    </lineage>
</organism>